<proteinExistence type="predicted"/>
<name>A0A154V5Q4_9MICO</name>
<feature type="compositionally biased region" description="Low complexity" evidence="2">
    <location>
        <begin position="21"/>
        <end position="30"/>
    </location>
</feature>
<dbReference type="PANTHER" id="PTHR15462">
    <property type="entry name" value="SERINE PROTEASE"/>
    <property type="match status" value="1"/>
</dbReference>
<sequence>MQAAKSNAFVDPDPADGDGPGAAPDSAVASRAGSAVTAPTGIPGFDESQPVPGFAPQDHLGVVFFRSGGVDQRCTGNVVASVSGDLVATAGRCVSALAGQFVSQLAFVPQYDGTAPHGVWGAVAVSAPARWVTGREVAFDSAFFQVKAPAGAAAGATLSSTVGASGVSFTGAKDDDDFRSTGYPLDGGHDGTKAVSVESGAEPNPWMNRDDAIEGLQIESRAGISGSPWVSTDDAPVRDVQRGMTSFAYQHFTHSAFGPQWKADLHATYLAAAAAS</sequence>
<dbReference type="SUPFAM" id="SSF50494">
    <property type="entry name" value="Trypsin-like serine proteases"/>
    <property type="match status" value="1"/>
</dbReference>
<keyword evidence="1" id="KW-0732">Signal</keyword>
<evidence type="ECO:0000256" key="1">
    <source>
        <dbReference type="ARBA" id="ARBA00022729"/>
    </source>
</evidence>
<dbReference type="EMBL" id="LQXA01000003">
    <property type="protein sequence ID" value="KZC96589.1"/>
    <property type="molecule type" value="Genomic_DNA"/>
</dbReference>
<dbReference type="InterPro" id="IPR009003">
    <property type="entry name" value="Peptidase_S1_PA"/>
</dbReference>
<gene>
    <name evidence="3" type="ORF">AWH51_02250</name>
</gene>
<dbReference type="InterPro" id="IPR043504">
    <property type="entry name" value="Peptidase_S1_PA_chymotrypsin"/>
</dbReference>
<evidence type="ECO:0000256" key="2">
    <source>
        <dbReference type="SAM" id="MobiDB-lite"/>
    </source>
</evidence>
<dbReference type="STRING" id="31965.AWH51_02250"/>
<feature type="region of interest" description="Disordered" evidence="2">
    <location>
        <begin position="1"/>
        <end position="51"/>
    </location>
</feature>
<evidence type="ECO:0000313" key="4">
    <source>
        <dbReference type="Proteomes" id="UP000076218"/>
    </source>
</evidence>
<organism evidence="3 4">
    <name type="scientific">Clavibacter tessellarius</name>
    <dbReference type="NCBI Taxonomy" id="31965"/>
    <lineage>
        <taxon>Bacteria</taxon>
        <taxon>Bacillati</taxon>
        <taxon>Actinomycetota</taxon>
        <taxon>Actinomycetes</taxon>
        <taxon>Micrococcales</taxon>
        <taxon>Microbacteriaceae</taxon>
        <taxon>Clavibacter</taxon>
    </lineage>
</organism>
<accession>A0A154V5Q4</accession>
<comment type="caution">
    <text evidence="3">The sequence shown here is derived from an EMBL/GenBank/DDBJ whole genome shotgun (WGS) entry which is preliminary data.</text>
</comment>
<reference evidence="3 4" key="1">
    <citation type="submission" date="2016-01" db="EMBL/GenBank/DDBJ databases">
        <title>Draft genome sequence of Clavibacter michiganensis subsp. tessellarius DOAB 609.</title>
        <authorList>
            <person name="Tambong J.T."/>
        </authorList>
    </citation>
    <scope>NUCLEOTIDE SEQUENCE [LARGE SCALE GENOMIC DNA]</scope>
    <source>
        <strain evidence="3 4">DOAB 609</strain>
    </source>
</reference>
<dbReference type="AlphaFoldDB" id="A0A154V5Q4"/>
<dbReference type="OrthoDB" id="3507155at2"/>
<dbReference type="Proteomes" id="UP000076218">
    <property type="component" value="Unassembled WGS sequence"/>
</dbReference>
<dbReference type="InterPro" id="IPR050966">
    <property type="entry name" value="Glutamyl_endopeptidase"/>
</dbReference>
<evidence type="ECO:0008006" key="5">
    <source>
        <dbReference type="Google" id="ProtNLM"/>
    </source>
</evidence>
<evidence type="ECO:0000313" key="3">
    <source>
        <dbReference type="EMBL" id="KZC96589.1"/>
    </source>
</evidence>
<protein>
    <recommendedName>
        <fullName evidence="5">Peptidase S1 domain-containing protein</fullName>
    </recommendedName>
</protein>
<dbReference type="Gene3D" id="2.40.10.10">
    <property type="entry name" value="Trypsin-like serine proteases"/>
    <property type="match status" value="2"/>
</dbReference>
<dbReference type="PANTHER" id="PTHR15462:SF19">
    <property type="entry name" value="PEPTIDASE S1 DOMAIN-CONTAINING PROTEIN"/>
    <property type="match status" value="1"/>
</dbReference>